<dbReference type="KEGG" id="cpae:CPAST_c40590"/>
<dbReference type="EMBL" id="JPGY02000001">
    <property type="protein sequence ID" value="KRU13899.1"/>
    <property type="molecule type" value="Genomic_DNA"/>
</dbReference>
<keyword evidence="2" id="KW-0749">Sporulation</keyword>
<reference evidence="9 11" key="3">
    <citation type="journal article" name="Genome Announc.">
        <title>Improved Draft Genome Sequence of Clostridium pasteurianum Strain ATCC 6013 (DSM 525) Using a Hybrid Next-Generation Sequencing Approach.</title>
        <authorList>
            <person name="Pyne M.E."/>
            <person name="Utturkar S."/>
            <person name="Brown S.D."/>
            <person name="Moo-Young M."/>
            <person name="Chung D.A."/>
            <person name="Chou C.P."/>
        </authorList>
    </citation>
    <scope>NUCLEOTIDE SEQUENCE [LARGE SCALE GENOMIC DNA]</scope>
    <source>
        <strain evidence="9 11">ATCC 6013</strain>
    </source>
</reference>
<dbReference type="SUPFAM" id="SSF88946">
    <property type="entry name" value="Sigma2 domain of RNA polymerase sigma factors"/>
    <property type="match status" value="1"/>
</dbReference>
<dbReference type="GO" id="GO:0003677">
    <property type="term" value="F:DNA binding"/>
    <property type="evidence" value="ECO:0007669"/>
    <property type="project" value="UniProtKB-KW"/>
</dbReference>
<keyword evidence="6" id="KW-0804">Transcription</keyword>
<feature type="domain" description="HTH cro/C1-type" evidence="7">
    <location>
        <begin position="160"/>
        <end position="181"/>
    </location>
</feature>
<dbReference type="InterPro" id="IPR007630">
    <property type="entry name" value="RNA_pol_sigma70_r4"/>
</dbReference>
<gene>
    <name evidence="8" type="primary">sigK2</name>
    <name evidence="8" type="ORF">CLPA_c40590</name>
    <name evidence="10" type="ORF">CP6013_03155</name>
    <name evidence="9" type="ORF">CP6013_04028</name>
</gene>
<dbReference type="PANTHER" id="PTHR30385:SF7">
    <property type="entry name" value="RNA POLYMERASE SIGMA FACTOR FLIA"/>
    <property type="match status" value="1"/>
</dbReference>
<dbReference type="EMBL" id="JPGY02000002">
    <property type="protein sequence ID" value="KRU10736.1"/>
    <property type="molecule type" value="Genomic_DNA"/>
</dbReference>
<evidence type="ECO:0000256" key="3">
    <source>
        <dbReference type="ARBA" id="ARBA00023015"/>
    </source>
</evidence>
<dbReference type="InterPro" id="IPR013324">
    <property type="entry name" value="RNA_pol_sigma_r3/r4-like"/>
</dbReference>
<dbReference type="Gene3D" id="1.20.140.160">
    <property type="match status" value="1"/>
</dbReference>
<comment type="similarity">
    <text evidence="1">Belongs to the sigma-70 factor family.</text>
</comment>
<evidence type="ECO:0000313" key="12">
    <source>
        <dbReference type="Proteomes" id="UP000030905"/>
    </source>
</evidence>
<dbReference type="SUPFAM" id="SSF88659">
    <property type="entry name" value="Sigma3 and sigma4 domains of RNA polymerase sigma factors"/>
    <property type="match status" value="1"/>
</dbReference>
<dbReference type="Gene3D" id="1.10.1740.10">
    <property type="match status" value="1"/>
</dbReference>
<dbReference type="Proteomes" id="UP000030905">
    <property type="component" value="Chromosome"/>
</dbReference>
<dbReference type="NCBIfam" id="TIGR02937">
    <property type="entry name" value="sigma70-ECF"/>
    <property type="match status" value="1"/>
</dbReference>
<keyword evidence="5" id="KW-0238">DNA-binding</keyword>
<keyword evidence="4" id="KW-0731">Sigma factor</keyword>
<dbReference type="GO" id="GO:0030435">
    <property type="term" value="P:sporulation resulting in formation of a cellular spore"/>
    <property type="evidence" value="ECO:0007669"/>
    <property type="project" value="UniProtKB-KW"/>
</dbReference>
<dbReference type="InterPro" id="IPR013325">
    <property type="entry name" value="RNA_pol_sigma_r2"/>
</dbReference>
<dbReference type="AlphaFoldDB" id="A0A0H3JB18"/>
<dbReference type="PANTHER" id="PTHR30385">
    <property type="entry name" value="SIGMA FACTOR F FLAGELLAR"/>
    <property type="match status" value="1"/>
</dbReference>
<keyword evidence="3" id="KW-0805">Transcription regulation</keyword>
<dbReference type="InterPro" id="IPR014284">
    <property type="entry name" value="RNA_pol_sigma-70_dom"/>
</dbReference>
<dbReference type="Pfam" id="PF04545">
    <property type="entry name" value="Sigma70_r4"/>
    <property type="match status" value="1"/>
</dbReference>
<protein>
    <submittedName>
        <fullName evidence="8">RNA polymerase sigma-28 factor</fullName>
    </submittedName>
    <submittedName>
        <fullName evidence="9">RNA polymerase, sigma 28 subunit, FliA/WhiG subfamily</fullName>
    </submittedName>
</protein>
<evidence type="ECO:0000256" key="2">
    <source>
        <dbReference type="ARBA" id="ARBA00022969"/>
    </source>
</evidence>
<evidence type="ECO:0000259" key="7">
    <source>
        <dbReference type="PROSITE" id="PS50943"/>
    </source>
</evidence>
<keyword evidence="12" id="KW-1185">Reference proteome</keyword>
<dbReference type="PROSITE" id="PS50943">
    <property type="entry name" value="HTH_CROC1"/>
    <property type="match status" value="1"/>
</dbReference>
<dbReference type="PATRIC" id="fig|1262449.3.peg.2072"/>
<dbReference type="InterPro" id="IPR007627">
    <property type="entry name" value="RNA_pol_sigma70_r2"/>
</dbReference>
<dbReference type="eggNOG" id="COG1191">
    <property type="taxonomic scope" value="Bacteria"/>
</dbReference>
<evidence type="ECO:0000256" key="1">
    <source>
        <dbReference type="ARBA" id="ARBA00007788"/>
    </source>
</evidence>
<dbReference type="GO" id="GO:0016987">
    <property type="term" value="F:sigma factor activity"/>
    <property type="evidence" value="ECO:0007669"/>
    <property type="project" value="UniProtKB-KW"/>
</dbReference>
<name>A0A0H3JB18_CLOPA</name>
<evidence type="ECO:0000256" key="4">
    <source>
        <dbReference type="ARBA" id="ARBA00023082"/>
    </source>
</evidence>
<dbReference type="InterPro" id="IPR000943">
    <property type="entry name" value="RNA_pol_sigma70"/>
</dbReference>
<dbReference type="EMBL" id="CP009268">
    <property type="protein sequence ID" value="AJA54076.1"/>
    <property type="molecule type" value="Genomic_DNA"/>
</dbReference>
<evidence type="ECO:0000313" key="9">
    <source>
        <dbReference type="EMBL" id="KRU10736.1"/>
    </source>
</evidence>
<evidence type="ECO:0000313" key="10">
    <source>
        <dbReference type="EMBL" id="KRU13899.1"/>
    </source>
</evidence>
<dbReference type="RefSeq" id="WP_003444925.1">
    <property type="nucleotide sequence ID" value="NZ_ANZB01000006.1"/>
</dbReference>
<proteinExistence type="inferred from homology"/>
<dbReference type="InterPro" id="IPR001387">
    <property type="entry name" value="Cro/C1-type_HTH"/>
</dbReference>
<dbReference type="PRINTS" id="PR00046">
    <property type="entry name" value="SIGMA70FCT"/>
</dbReference>
<accession>A0A0H3JB18</accession>
<sequence>MPCTKMIKLTTKISKPMTLEEVFKQYERFLHRLVQKWDNTYEHEELFQVASVGLIKTYKSYDINKGFIFMTYLGRVVNNEILMFNRRQRKYNSNKSMETVIHVDFDGNDLTLSEVITDEINYEEMILDKIDRENLPGKIRILLNSLNEREKDVITCMFFKGLNQGQISKRLGISQSYISRLIQRSLKKMKNNYEQKKSYKSSQ</sequence>
<reference evidence="8 12" key="1">
    <citation type="journal article" date="2015" name="Genome Announc.">
        <title>Complete Genome Sequence of the Nitrogen-Fixing and Solvent-Producing Clostridium pasteurianum DSM 525.</title>
        <authorList>
            <person name="Poehlein A."/>
            <person name="Grosse-Honebrink A."/>
            <person name="Zhang Y."/>
            <person name="Minton N.P."/>
            <person name="Daniel R."/>
        </authorList>
    </citation>
    <scope>NUCLEOTIDE SEQUENCE [LARGE SCALE GENOMIC DNA]</scope>
    <source>
        <strain evidence="8">DSM 525</strain>
        <strain evidence="12">DSM 525 / ATCC 6013</strain>
    </source>
</reference>
<evidence type="ECO:0000313" key="11">
    <source>
        <dbReference type="Proteomes" id="UP000028042"/>
    </source>
</evidence>
<dbReference type="CDD" id="cd06171">
    <property type="entry name" value="Sigma70_r4"/>
    <property type="match status" value="1"/>
</dbReference>
<evidence type="ECO:0000256" key="5">
    <source>
        <dbReference type="ARBA" id="ARBA00023125"/>
    </source>
</evidence>
<organism evidence="8 12">
    <name type="scientific">Clostridium pasteurianum DSM 525 = ATCC 6013</name>
    <dbReference type="NCBI Taxonomy" id="1262449"/>
    <lineage>
        <taxon>Bacteria</taxon>
        <taxon>Bacillati</taxon>
        <taxon>Bacillota</taxon>
        <taxon>Clostridia</taxon>
        <taxon>Eubacteriales</taxon>
        <taxon>Clostridiaceae</taxon>
        <taxon>Clostridium</taxon>
    </lineage>
</organism>
<evidence type="ECO:0000313" key="8">
    <source>
        <dbReference type="EMBL" id="AJA54076.1"/>
    </source>
</evidence>
<dbReference type="GO" id="GO:0006352">
    <property type="term" value="P:DNA-templated transcription initiation"/>
    <property type="evidence" value="ECO:0007669"/>
    <property type="project" value="InterPro"/>
</dbReference>
<dbReference type="KEGG" id="cpat:CLPA_c40590"/>
<reference evidence="9" key="2">
    <citation type="submission" date="2015-10" db="EMBL/GenBank/DDBJ databases">
        <title>Improved Draft Genome Sequence of Clostridium pasteurianum Strain ATCC 6013 (DSM 525) Using a Hybrid Next-Generation Sequencing Approach.</title>
        <authorList>
            <person name="Pyne M.E."/>
            <person name="Utturkar S.M."/>
            <person name="Brown S.D."/>
            <person name="Moo-Young M."/>
            <person name="Chung D.A."/>
            <person name="Chou P.C."/>
        </authorList>
    </citation>
    <scope>NUCLEOTIDE SEQUENCE</scope>
    <source>
        <strain evidence="9">ATCC 6013</strain>
    </source>
</reference>
<dbReference type="Pfam" id="PF04542">
    <property type="entry name" value="Sigma70_r2"/>
    <property type="match status" value="1"/>
</dbReference>
<evidence type="ECO:0000256" key="6">
    <source>
        <dbReference type="ARBA" id="ARBA00023163"/>
    </source>
</evidence>
<dbReference type="Proteomes" id="UP000028042">
    <property type="component" value="Unassembled WGS sequence"/>
</dbReference>
<dbReference type="GeneID" id="93076130"/>